<protein>
    <submittedName>
        <fullName evidence="1">NAD(P)-binding domain containing protein</fullName>
    </submittedName>
</protein>
<dbReference type="SUPFAM" id="SSF51735">
    <property type="entry name" value="NAD(P)-binding Rossmann-fold domains"/>
    <property type="match status" value="1"/>
</dbReference>
<dbReference type="EMBL" id="JXTC01000200">
    <property type="protein sequence ID" value="PON82175.1"/>
    <property type="molecule type" value="Genomic_DNA"/>
</dbReference>
<evidence type="ECO:0000313" key="2">
    <source>
        <dbReference type="Proteomes" id="UP000237000"/>
    </source>
</evidence>
<dbReference type="InParanoid" id="A0A2P5E9E5"/>
<dbReference type="Proteomes" id="UP000237000">
    <property type="component" value="Unassembled WGS sequence"/>
</dbReference>
<proteinExistence type="predicted"/>
<sequence length="164" mass="18147">MEVKDHVGNSVFGSVYSFLLGNFKVVYINSFSPSSRKRAVNEIKVFLIGCIFTIDCSTSGQISGACFYAARGIIFGLKVKGTDYNTTDGTCVRDYIDVTVLVDAHVKALANAKLGKVGIYNVGSRKAIHQRKRTRQGIYLRTHKEELMVPSAISVLWIFPLECD</sequence>
<name>A0A2P5E9E5_TREOI</name>
<accession>A0A2P5E9E5</accession>
<dbReference type="InterPro" id="IPR036291">
    <property type="entry name" value="NAD(P)-bd_dom_sf"/>
</dbReference>
<dbReference type="STRING" id="63057.A0A2P5E9E5"/>
<dbReference type="Gene3D" id="3.40.50.720">
    <property type="entry name" value="NAD(P)-binding Rossmann-like Domain"/>
    <property type="match status" value="1"/>
</dbReference>
<dbReference type="Gene3D" id="3.90.25.10">
    <property type="entry name" value="UDP-galactose 4-epimerase, domain 1"/>
    <property type="match status" value="1"/>
</dbReference>
<gene>
    <name evidence="1" type="ORF">TorRG33x02_220260</name>
</gene>
<dbReference type="PANTHER" id="PTHR43725:SF50">
    <property type="entry name" value="UDP-ARABINOSE 4-EPIMERASE 3-RELATED"/>
    <property type="match status" value="1"/>
</dbReference>
<evidence type="ECO:0000313" key="1">
    <source>
        <dbReference type="EMBL" id="PON82175.1"/>
    </source>
</evidence>
<comment type="caution">
    <text evidence="1">The sequence shown here is derived from an EMBL/GenBank/DDBJ whole genome shotgun (WGS) entry which is preliminary data.</text>
</comment>
<organism evidence="1 2">
    <name type="scientific">Trema orientale</name>
    <name type="common">Charcoal tree</name>
    <name type="synonym">Celtis orientalis</name>
    <dbReference type="NCBI Taxonomy" id="63057"/>
    <lineage>
        <taxon>Eukaryota</taxon>
        <taxon>Viridiplantae</taxon>
        <taxon>Streptophyta</taxon>
        <taxon>Embryophyta</taxon>
        <taxon>Tracheophyta</taxon>
        <taxon>Spermatophyta</taxon>
        <taxon>Magnoliopsida</taxon>
        <taxon>eudicotyledons</taxon>
        <taxon>Gunneridae</taxon>
        <taxon>Pentapetalae</taxon>
        <taxon>rosids</taxon>
        <taxon>fabids</taxon>
        <taxon>Rosales</taxon>
        <taxon>Cannabaceae</taxon>
        <taxon>Trema</taxon>
    </lineage>
</organism>
<dbReference type="AlphaFoldDB" id="A0A2P5E9E5"/>
<dbReference type="PANTHER" id="PTHR43725">
    <property type="entry name" value="UDP-GLUCOSE 4-EPIMERASE"/>
    <property type="match status" value="1"/>
</dbReference>
<reference evidence="2" key="1">
    <citation type="submission" date="2016-06" db="EMBL/GenBank/DDBJ databases">
        <title>Parallel loss of symbiosis genes in relatives of nitrogen-fixing non-legume Parasponia.</title>
        <authorList>
            <person name="Van Velzen R."/>
            <person name="Holmer R."/>
            <person name="Bu F."/>
            <person name="Rutten L."/>
            <person name="Van Zeijl A."/>
            <person name="Liu W."/>
            <person name="Santuari L."/>
            <person name="Cao Q."/>
            <person name="Sharma T."/>
            <person name="Shen D."/>
            <person name="Roswanjaya Y."/>
            <person name="Wardhani T."/>
            <person name="Kalhor M.S."/>
            <person name="Jansen J."/>
            <person name="Van den Hoogen J."/>
            <person name="Gungor B."/>
            <person name="Hartog M."/>
            <person name="Hontelez J."/>
            <person name="Verver J."/>
            <person name="Yang W.-C."/>
            <person name="Schijlen E."/>
            <person name="Repin R."/>
            <person name="Schilthuizen M."/>
            <person name="Schranz E."/>
            <person name="Heidstra R."/>
            <person name="Miyata K."/>
            <person name="Fedorova E."/>
            <person name="Kohlen W."/>
            <person name="Bisseling T."/>
            <person name="Smit S."/>
            <person name="Geurts R."/>
        </authorList>
    </citation>
    <scope>NUCLEOTIDE SEQUENCE [LARGE SCALE GENOMIC DNA]</scope>
    <source>
        <strain evidence="2">cv. RG33-2</strain>
    </source>
</reference>
<keyword evidence="2" id="KW-1185">Reference proteome</keyword>